<protein>
    <submittedName>
        <fullName evidence="1">Uncharacterized protein</fullName>
    </submittedName>
</protein>
<name>U5D9L0_AMBTC</name>
<reference evidence="2" key="1">
    <citation type="journal article" date="2013" name="Science">
        <title>The Amborella genome and the evolution of flowering plants.</title>
        <authorList>
            <consortium name="Amborella Genome Project"/>
        </authorList>
    </citation>
    <scope>NUCLEOTIDE SEQUENCE [LARGE SCALE GENOMIC DNA]</scope>
</reference>
<organism evidence="1 2">
    <name type="scientific">Amborella trichopoda</name>
    <dbReference type="NCBI Taxonomy" id="13333"/>
    <lineage>
        <taxon>Eukaryota</taxon>
        <taxon>Viridiplantae</taxon>
        <taxon>Streptophyta</taxon>
        <taxon>Embryophyta</taxon>
        <taxon>Tracheophyta</taxon>
        <taxon>Spermatophyta</taxon>
        <taxon>Magnoliopsida</taxon>
        <taxon>Amborellales</taxon>
        <taxon>Amborellaceae</taxon>
        <taxon>Amborella</taxon>
    </lineage>
</organism>
<proteinExistence type="predicted"/>
<dbReference type="HOGENOM" id="CLU_2124454_0_0_1"/>
<keyword evidence="2" id="KW-1185">Reference proteome</keyword>
<sequence>MVAIDRIVVRYELQGLLIFKVEILWPKDHMLADVIVDPCACSTSCKHPCWSSLLLSNGVTARIGRLYSANLAVPAEQGKQQAVIPGPATNRFAVRSATLIAACLPSVQARLIAV</sequence>
<gene>
    <name evidence="1" type="ORF">AMTR_s03399p00002850</name>
</gene>
<evidence type="ECO:0000313" key="1">
    <source>
        <dbReference type="EMBL" id="ERN18107.1"/>
    </source>
</evidence>
<dbReference type="Gramene" id="ERN18107">
    <property type="protein sequence ID" value="ERN18107"/>
    <property type="gene ID" value="AMTR_s03399p00002850"/>
</dbReference>
<evidence type="ECO:0000313" key="2">
    <source>
        <dbReference type="Proteomes" id="UP000017836"/>
    </source>
</evidence>
<dbReference type="Proteomes" id="UP000017836">
    <property type="component" value="Unassembled WGS sequence"/>
</dbReference>
<dbReference type="AlphaFoldDB" id="U5D9L0"/>
<accession>U5D9L0</accession>
<dbReference type="EMBL" id="KI392284">
    <property type="protein sequence ID" value="ERN18107.1"/>
    <property type="molecule type" value="Genomic_DNA"/>
</dbReference>